<evidence type="ECO:0000259" key="1">
    <source>
        <dbReference type="Pfam" id="PF07171"/>
    </source>
</evidence>
<dbReference type="HOGENOM" id="CLU_028172_2_0_9"/>
<proteinExistence type="predicted"/>
<dbReference type="eggNOG" id="COG5476">
    <property type="taxonomic scope" value="Bacteria"/>
</dbReference>
<evidence type="ECO:0000313" key="3">
    <source>
        <dbReference type="EMBL" id="EEF69030.1"/>
    </source>
</evidence>
<feature type="domain" description="Microcystin LR degradation protein MlrC N-terminal" evidence="2">
    <location>
        <begin position="2"/>
        <end position="284"/>
    </location>
</feature>
<dbReference type="RefSeq" id="WP_006057999.1">
    <property type="nucleotide sequence ID" value="NZ_GG657553.1"/>
</dbReference>
<feature type="domain" description="Microcystin LR degradation protein MlrC C-terminal" evidence="1">
    <location>
        <begin position="294"/>
        <end position="471"/>
    </location>
</feature>
<evidence type="ECO:0000313" key="4">
    <source>
        <dbReference type="Proteomes" id="UP000005950"/>
    </source>
</evidence>
<sequence>MKVLIGQFINEANANIPVKDEITTFDIAFGDELIEKMQVGDIFEQAGIEIIPSVYAVSGASGVIKRHTFDYIEACFLNAVREHLHEIDGIYLMLHGASEVDGLGSGDHHILKAIRDLVGPYIPITVACDPHGNLCQDYVEATTAIRSYRQSPHTDSRDTWRKMAQMVCDLVKDRQNIHSVYRKLPMILGGEQSVSADEPVRSINQYLDELEQDPRILSCSWHVGYIRHDTDVAGCGIVVVPATEADQAYAEEVADKLADYVWNKRHEFHYTGTTAKPEDALAMALSFEGKPFVITDSGDNTTSGATGWNTFILRQALAAKSDKRILFASICDPKTCDLLDGLDLGTKTEIELGVGHDAMSEKVKLEVTVLSKGEVVRPIGIGTEGIAKTFGKCVVVHVEGTAIDIIVANHRQSYAHAIQFECAGVNWMNYDVTVVKQGYIFPYLKENAAGYVMSLTDGATPQDTASIPFKRIMRPMFPVDQI</sequence>
<dbReference type="InterPro" id="IPR010799">
    <property type="entry name" value="MlrC_C"/>
</dbReference>
<dbReference type="AlphaFoldDB" id="B9Y4Q8"/>
<gene>
    <name evidence="3" type="ORF">HOLDEFILI_00789</name>
</gene>
<organism evidence="3 4">
    <name type="scientific">Holdemania filiformis DSM 12042</name>
    <dbReference type="NCBI Taxonomy" id="545696"/>
    <lineage>
        <taxon>Bacteria</taxon>
        <taxon>Bacillati</taxon>
        <taxon>Bacillota</taxon>
        <taxon>Erysipelotrichia</taxon>
        <taxon>Erysipelotrichales</taxon>
        <taxon>Erysipelotrichaceae</taxon>
        <taxon>Holdemania</taxon>
    </lineage>
</organism>
<reference evidence="3 4" key="2">
    <citation type="submission" date="2009-02" db="EMBL/GenBank/DDBJ databases">
        <title>Draft genome sequence of Holdemania filiformis DSM 12042.</title>
        <authorList>
            <person name="Sudarsanam P."/>
            <person name="Ley R."/>
            <person name="Guruge J."/>
            <person name="Turnbaugh P.J."/>
            <person name="Mahowald M."/>
            <person name="Liep D."/>
            <person name="Gordon J."/>
        </authorList>
    </citation>
    <scope>NUCLEOTIDE SEQUENCE [LARGE SCALE GENOMIC DNA]</scope>
    <source>
        <strain evidence="3 4">DSM 12042</strain>
    </source>
</reference>
<protein>
    <submittedName>
        <fullName evidence="3">MlrC domain protein</fullName>
    </submittedName>
</protein>
<dbReference type="EMBL" id="ACCF01000051">
    <property type="protein sequence ID" value="EEF69030.1"/>
    <property type="molecule type" value="Genomic_DNA"/>
</dbReference>
<dbReference type="Pfam" id="PF07171">
    <property type="entry name" value="MlrC_C"/>
    <property type="match status" value="1"/>
</dbReference>
<accession>B9Y4Q8</accession>
<dbReference type="OrthoDB" id="9815420at2"/>
<dbReference type="Proteomes" id="UP000005950">
    <property type="component" value="Unassembled WGS sequence"/>
</dbReference>
<comment type="caution">
    <text evidence="3">The sequence shown here is derived from an EMBL/GenBank/DDBJ whole genome shotgun (WGS) entry which is preliminary data.</text>
</comment>
<reference evidence="3 4" key="1">
    <citation type="submission" date="2008-12" db="EMBL/GenBank/DDBJ databases">
        <authorList>
            <person name="Fulton L."/>
            <person name="Clifton S."/>
            <person name="Fulton B."/>
            <person name="Xu J."/>
            <person name="Minx P."/>
            <person name="Pepin K.H."/>
            <person name="Johnson M."/>
            <person name="Bhonagiri V."/>
            <person name="Nash W.E."/>
            <person name="Mardis E.R."/>
            <person name="Wilson R.K."/>
        </authorList>
    </citation>
    <scope>NUCLEOTIDE SEQUENCE [LARGE SCALE GENOMIC DNA]</scope>
    <source>
        <strain evidence="3 4">DSM 12042</strain>
    </source>
</reference>
<name>B9Y4Q8_9FIRM</name>
<dbReference type="Pfam" id="PF07364">
    <property type="entry name" value="DUF1485"/>
    <property type="match status" value="1"/>
</dbReference>
<dbReference type="InterPro" id="IPR015995">
    <property type="entry name" value="MlrC_N"/>
</dbReference>
<evidence type="ECO:0000259" key="2">
    <source>
        <dbReference type="Pfam" id="PF07364"/>
    </source>
</evidence>